<dbReference type="AlphaFoldDB" id="A0A4Y2CF08"/>
<evidence type="ECO:0000313" key="1">
    <source>
        <dbReference type="EMBL" id="GBM02284.1"/>
    </source>
</evidence>
<dbReference type="OrthoDB" id="10063195at2759"/>
<keyword evidence="3" id="KW-1185">Reference proteome</keyword>
<dbReference type="EMBL" id="BGPR01162846">
    <property type="protein sequence ID" value="GBM02337.1"/>
    <property type="molecule type" value="Genomic_DNA"/>
</dbReference>
<gene>
    <name evidence="2" type="ORF">AVEN_58018_1</name>
    <name evidence="1" type="ORF">AVEN_6338_1</name>
</gene>
<proteinExistence type="predicted"/>
<reference evidence="2 3" key="1">
    <citation type="journal article" date="2019" name="Sci. Rep.">
        <title>Orb-weaving spider Araneus ventricosus genome elucidates the spidroin gene catalogue.</title>
        <authorList>
            <person name="Kono N."/>
            <person name="Nakamura H."/>
            <person name="Ohtoshi R."/>
            <person name="Moran D.A.P."/>
            <person name="Shinohara A."/>
            <person name="Yoshida Y."/>
            <person name="Fujiwara M."/>
            <person name="Mori M."/>
            <person name="Tomita M."/>
            <person name="Arakawa K."/>
        </authorList>
    </citation>
    <scope>NUCLEOTIDE SEQUENCE [LARGE SCALE GENOMIC DNA]</scope>
</reference>
<evidence type="ECO:0000313" key="2">
    <source>
        <dbReference type="EMBL" id="GBM02337.1"/>
    </source>
</evidence>
<name>A0A4Y2CF08_ARAVE</name>
<sequence>MPIHEIERGFVPWDGIAENNFLLARILKDGRVSEAQEPKLAILRQTYPKDGNTVTSETAIVLPDFAGTFDSVGHVHLFATLERLGVCDAYQRVFGFHSTPGGRRVLSTDLLRKGCNEGQPG</sequence>
<protein>
    <submittedName>
        <fullName evidence="2">Uncharacterized protein</fullName>
    </submittedName>
</protein>
<organism evidence="2 3">
    <name type="scientific">Araneus ventricosus</name>
    <name type="common">Orbweaver spider</name>
    <name type="synonym">Epeira ventricosa</name>
    <dbReference type="NCBI Taxonomy" id="182803"/>
    <lineage>
        <taxon>Eukaryota</taxon>
        <taxon>Metazoa</taxon>
        <taxon>Ecdysozoa</taxon>
        <taxon>Arthropoda</taxon>
        <taxon>Chelicerata</taxon>
        <taxon>Arachnida</taxon>
        <taxon>Araneae</taxon>
        <taxon>Araneomorphae</taxon>
        <taxon>Entelegynae</taxon>
        <taxon>Araneoidea</taxon>
        <taxon>Araneidae</taxon>
        <taxon>Araneus</taxon>
    </lineage>
</organism>
<accession>A0A4Y2CF08</accession>
<comment type="caution">
    <text evidence="2">The sequence shown here is derived from an EMBL/GenBank/DDBJ whole genome shotgun (WGS) entry which is preliminary data.</text>
</comment>
<dbReference type="Proteomes" id="UP000499080">
    <property type="component" value="Unassembled WGS sequence"/>
</dbReference>
<dbReference type="EMBL" id="BGPR01162830">
    <property type="protein sequence ID" value="GBM02284.1"/>
    <property type="molecule type" value="Genomic_DNA"/>
</dbReference>
<evidence type="ECO:0000313" key="3">
    <source>
        <dbReference type="Proteomes" id="UP000499080"/>
    </source>
</evidence>